<dbReference type="Proteomes" id="UP000193411">
    <property type="component" value="Unassembled WGS sequence"/>
</dbReference>
<feature type="transmembrane region" description="Helical" evidence="1">
    <location>
        <begin position="20"/>
        <end position="40"/>
    </location>
</feature>
<evidence type="ECO:0000313" key="2">
    <source>
        <dbReference type="EMBL" id="ORZ36915.1"/>
    </source>
</evidence>
<organism evidence="2 3">
    <name type="scientific">Catenaria anguillulae PL171</name>
    <dbReference type="NCBI Taxonomy" id="765915"/>
    <lineage>
        <taxon>Eukaryota</taxon>
        <taxon>Fungi</taxon>
        <taxon>Fungi incertae sedis</taxon>
        <taxon>Blastocladiomycota</taxon>
        <taxon>Blastocladiomycetes</taxon>
        <taxon>Blastocladiales</taxon>
        <taxon>Catenariaceae</taxon>
        <taxon>Catenaria</taxon>
    </lineage>
</organism>
<keyword evidence="1" id="KW-0472">Membrane</keyword>
<protein>
    <submittedName>
        <fullName evidence="2">Uncharacterized protein</fullName>
    </submittedName>
</protein>
<sequence>MNGFVDQHKGSAMKMRLATLKVLKVVLIFRHSFGCFLFLFRHRSFQSLAAVLGACLTSGGFALILSNLVPDPVLGRCSARSWPLKSLAHHRPAVASIFDSTDSS</sequence>
<keyword evidence="3" id="KW-1185">Reference proteome</keyword>
<reference evidence="2 3" key="1">
    <citation type="submission" date="2016-07" db="EMBL/GenBank/DDBJ databases">
        <title>Pervasive Adenine N6-methylation of Active Genes in Fungi.</title>
        <authorList>
            <consortium name="DOE Joint Genome Institute"/>
            <person name="Mondo S.J."/>
            <person name="Dannebaum R.O."/>
            <person name="Kuo R.C."/>
            <person name="Labutti K."/>
            <person name="Haridas S."/>
            <person name="Kuo A."/>
            <person name="Salamov A."/>
            <person name="Ahrendt S.R."/>
            <person name="Lipzen A."/>
            <person name="Sullivan W."/>
            <person name="Andreopoulos W.B."/>
            <person name="Clum A."/>
            <person name="Lindquist E."/>
            <person name="Daum C."/>
            <person name="Ramamoorthy G.K."/>
            <person name="Gryganskyi A."/>
            <person name="Culley D."/>
            <person name="Magnuson J.K."/>
            <person name="James T.Y."/>
            <person name="O'Malley M.A."/>
            <person name="Stajich J.E."/>
            <person name="Spatafora J.W."/>
            <person name="Visel A."/>
            <person name="Grigoriev I.V."/>
        </authorList>
    </citation>
    <scope>NUCLEOTIDE SEQUENCE [LARGE SCALE GENOMIC DNA]</scope>
    <source>
        <strain evidence="2 3">PL171</strain>
    </source>
</reference>
<keyword evidence="1" id="KW-1133">Transmembrane helix</keyword>
<keyword evidence="1" id="KW-0812">Transmembrane</keyword>
<comment type="caution">
    <text evidence="2">The sequence shown here is derived from an EMBL/GenBank/DDBJ whole genome shotgun (WGS) entry which is preliminary data.</text>
</comment>
<accession>A0A1Y2HQN6</accession>
<gene>
    <name evidence="2" type="ORF">BCR44DRAFT_351987</name>
</gene>
<name>A0A1Y2HQN6_9FUNG</name>
<evidence type="ECO:0000256" key="1">
    <source>
        <dbReference type="SAM" id="Phobius"/>
    </source>
</evidence>
<proteinExistence type="predicted"/>
<evidence type="ECO:0000313" key="3">
    <source>
        <dbReference type="Proteomes" id="UP000193411"/>
    </source>
</evidence>
<dbReference type="EMBL" id="MCFL01000015">
    <property type="protein sequence ID" value="ORZ36915.1"/>
    <property type="molecule type" value="Genomic_DNA"/>
</dbReference>
<feature type="transmembrane region" description="Helical" evidence="1">
    <location>
        <begin position="47"/>
        <end position="65"/>
    </location>
</feature>
<dbReference type="AlphaFoldDB" id="A0A1Y2HQN6"/>